<sequence length="479" mass="52179">MTYRRLTTAALAVLTTAATLVAPAAASAGHSTLSWQPCEANAQLECSTVDVPLDYRKSYGRSIELAISRLASKNPEKRRGILLTNPGGPGGAGLTFPATLKLPQSVLDTYDVIGVDPRGVGRSTPVTCDLTKEQQLEGLAAPWADGPADVAERAVEVKKIADQCRTSETAWMLPHVTTANTARDLDRIRQALGEKKLSFLGFSYGTYLGSVYTTLFPYRSDRIVVDSNLGPEGYGFREARLTGQGIEKRFPDFAKWLAARQDEWAMGATPKQVRAKYFQLVEKLGEHPVPGLSQQDFRLLTVSFLRKDRDFAALAAVWRTADRGDPFDAGPAVDLDNLISSHFHVACADGYWPKSVAAYQRAVETDRKRYPIMGASTAGIRPCAFWPAHLIEPRVEIGDRGPSNVLVVHNQRDPNTPLSLAKELRAAFGHRAVLVTADQGGHGAYLTGTNTCLNDTVTTYLTTGQRPQRDLDCPRPLGG</sequence>
<dbReference type="RefSeq" id="WP_202997582.1">
    <property type="nucleotide sequence ID" value="NZ_JAENHO010000016.1"/>
</dbReference>
<reference evidence="6 7" key="1">
    <citation type="submission" date="2021-01" db="EMBL/GenBank/DDBJ databases">
        <title>Actinoplanes sp. nov. LDG1-01 isolated from lichen.</title>
        <authorList>
            <person name="Saeng-In P."/>
            <person name="Phongsopitanun W."/>
            <person name="Kanchanasin P."/>
            <person name="Yuki M."/>
            <person name="Kudo T."/>
            <person name="Ohkuma M."/>
            <person name="Tanasupawat S."/>
        </authorList>
    </citation>
    <scope>NUCLEOTIDE SEQUENCE [LARGE SCALE GENOMIC DNA]</scope>
    <source>
        <strain evidence="6 7">LDG1-01</strain>
    </source>
</reference>
<keyword evidence="2 4" id="KW-0732">Signal</keyword>
<keyword evidence="3 6" id="KW-0378">Hydrolase</keyword>
<evidence type="ECO:0000313" key="6">
    <source>
        <dbReference type="EMBL" id="MBL7260849.1"/>
    </source>
</evidence>
<feature type="chain" id="PRO_5045244605" evidence="4">
    <location>
        <begin position="25"/>
        <end position="479"/>
    </location>
</feature>
<organism evidence="6 7">
    <name type="scientific">Paractinoplanes lichenicola</name>
    <dbReference type="NCBI Taxonomy" id="2802976"/>
    <lineage>
        <taxon>Bacteria</taxon>
        <taxon>Bacillati</taxon>
        <taxon>Actinomycetota</taxon>
        <taxon>Actinomycetes</taxon>
        <taxon>Micromonosporales</taxon>
        <taxon>Micromonosporaceae</taxon>
        <taxon>Paractinoplanes</taxon>
    </lineage>
</organism>
<dbReference type="GO" id="GO:0016787">
    <property type="term" value="F:hydrolase activity"/>
    <property type="evidence" value="ECO:0007669"/>
    <property type="project" value="UniProtKB-KW"/>
</dbReference>
<evidence type="ECO:0000256" key="4">
    <source>
        <dbReference type="SAM" id="SignalP"/>
    </source>
</evidence>
<evidence type="ECO:0000313" key="7">
    <source>
        <dbReference type="Proteomes" id="UP000598996"/>
    </source>
</evidence>
<dbReference type="Proteomes" id="UP000598996">
    <property type="component" value="Unassembled WGS sequence"/>
</dbReference>
<dbReference type="SUPFAM" id="SSF53474">
    <property type="entry name" value="alpha/beta-Hydrolases"/>
    <property type="match status" value="1"/>
</dbReference>
<evidence type="ECO:0000256" key="3">
    <source>
        <dbReference type="ARBA" id="ARBA00022801"/>
    </source>
</evidence>
<dbReference type="Gene3D" id="3.40.50.1820">
    <property type="entry name" value="alpha/beta hydrolase"/>
    <property type="match status" value="1"/>
</dbReference>
<accession>A0ABS1W295</accession>
<keyword evidence="7" id="KW-1185">Reference proteome</keyword>
<dbReference type="PANTHER" id="PTHR43248">
    <property type="entry name" value="2-SUCCINYL-6-HYDROXY-2,4-CYCLOHEXADIENE-1-CARBOXYLATE SYNTHASE"/>
    <property type="match status" value="1"/>
</dbReference>
<name>A0ABS1W295_9ACTN</name>
<proteinExistence type="inferred from homology"/>
<evidence type="ECO:0000256" key="1">
    <source>
        <dbReference type="ARBA" id="ARBA00010088"/>
    </source>
</evidence>
<feature type="domain" description="Peptidase S33 tripeptidyl aminopeptidase-like C-terminal" evidence="5">
    <location>
        <begin position="377"/>
        <end position="473"/>
    </location>
</feature>
<feature type="signal peptide" evidence="4">
    <location>
        <begin position="1"/>
        <end position="24"/>
    </location>
</feature>
<dbReference type="PANTHER" id="PTHR43248:SF29">
    <property type="entry name" value="TRIPEPTIDYL AMINOPEPTIDASE"/>
    <property type="match status" value="1"/>
</dbReference>
<dbReference type="InterPro" id="IPR051601">
    <property type="entry name" value="Serine_prot/Carboxylest_S33"/>
</dbReference>
<comment type="similarity">
    <text evidence="1">Belongs to the peptidase S33 family.</text>
</comment>
<gene>
    <name evidence="6" type="ORF">JKJ07_41845</name>
</gene>
<dbReference type="EMBL" id="JAENHO010000016">
    <property type="protein sequence ID" value="MBL7260849.1"/>
    <property type="molecule type" value="Genomic_DNA"/>
</dbReference>
<evidence type="ECO:0000256" key="2">
    <source>
        <dbReference type="ARBA" id="ARBA00022729"/>
    </source>
</evidence>
<protein>
    <submittedName>
        <fullName evidence="6">Alpha/beta fold hydrolase</fullName>
    </submittedName>
</protein>
<dbReference type="InterPro" id="IPR013595">
    <property type="entry name" value="Pept_S33_TAP-like_C"/>
</dbReference>
<dbReference type="Pfam" id="PF08386">
    <property type="entry name" value="Abhydrolase_4"/>
    <property type="match status" value="1"/>
</dbReference>
<dbReference type="InterPro" id="IPR029058">
    <property type="entry name" value="AB_hydrolase_fold"/>
</dbReference>
<evidence type="ECO:0000259" key="5">
    <source>
        <dbReference type="Pfam" id="PF08386"/>
    </source>
</evidence>
<comment type="caution">
    <text evidence="6">The sequence shown here is derived from an EMBL/GenBank/DDBJ whole genome shotgun (WGS) entry which is preliminary data.</text>
</comment>